<dbReference type="RefSeq" id="WP_197552021.1">
    <property type="nucleotide sequence ID" value="NZ_CP063212.1"/>
</dbReference>
<gene>
    <name evidence="7" type="ORF">INS90_06445</name>
</gene>
<dbReference type="Proteomes" id="UP000594961">
    <property type="component" value="Chromosome"/>
</dbReference>
<keyword evidence="3" id="KW-0731">Sigma factor</keyword>
<dbReference type="AlphaFoldDB" id="A0A7M1QYI3"/>
<proteinExistence type="inferred from homology"/>
<evidence type="ECO:0000313" key="7">
    <source>
        <dbReference type="EMBL" id="QOR46926.1"/>
    </source>
</evidence>
<reference evidence="7 8" key="1">
    <citation type="submission" date="2020-10" db="EMBL/GenBank/DDBJ databases">
        <title>Trueperella pecoris sp. nov. isolated from bovine and porcine specimens.</title>
        <authorList>
            <person name="Schoenecker L."/>
            <person name="Schnydrig P."/>
            <person name="Brodard I."/>
            <person name="Thomann A."/>
            <person name="Hemphill A."/>
            <person name="Rodriguez-Campos S."/>
            <person name="Perreten V."/>
            <person name="Jores J."/>
            <person name="Kittl S."/>
        </authorList>
    </citation>
    <scope>NUCLEOTIDE SEQUENCE [LARGE SCALE GENOMIC DNA]</scope>
    <source>
        <strain evidence="7 8">19OD0592</strain>
    </source>
</reference>
<dbReference type="GO" id="GO:0006352">
    <property type="term" value="P:DNA-templated transcription initiation"/>
    <property type="evidence" value="ECO:0007669"/>
    <property type="project" value="InterPro"/>
</dbReference>
<dbReference type="SUPFAM" id="SSF88659">
    <property type="entry name" value="Sigma3 and sigma4 domains of RNA polymerase sigma factors"/>
    <property type="match status" value="1"/>
</dbReference>
<evidence type="ECO:0000256" key="1">
    <source>
        <dbReference type="ARBA" id="ARBA00010641"/>
    </source>
</evidence>
<evidence type="ECO:0000256" key="5">
    <source>
        <dbReference type="ARBA" id="ARBA00023163"/>
    </source>
</evidence>
<name>A0A7M1QYI3_9ACTO</name>
<dbReference type="EMBL" id="CP063212">
    <property type="protein sequence ID" value="QOR46926.1"/>
    <property type="molecule type" value="Genomic_DNA"/>
</dbReference>
<dbReference type="InterPro" id="IPR014284">
    <property type="entry name" value="RNA_pol_sigma-70_dom"/>
</dbReference>
<organism evidence="7 8">
    <name type="scientific">Trueperella pecoris</name>
    <dbReference type="NCBI Taxonomy" id="2733571"/>
    <lineage>
        <taxon>Bacteria</taxon>
        <taxon>Bacillati</taxon>
        <taxon>Actinomycetota</taxon>
        <taxon>Actinomycetes</taxon>
        <taxon>Actinomycetales</taxon>
        <taxon>Actinomycetaceae</taxon>
        <taxon>Trueperella</taxon>
    </lineage>
</organism>
<protein>
    <submittedName>
        <fullName evidence="7">Sigma-70 family RNA polymerase sigma factor</fullName>
    </submittedName>
</protein>
<dbReference type="PANTHER" id="PTHR30385">
    <property type="entry name" value="SIGMA FACTOR F FLAGELLAR"/>
    <property type="match status" value="1"/>
</dbReference>
<dbReference type="InterPro" id="IPR013324">
    <property type="entry name" value="RNA_pol_sigma_r3/r4-like"/>
</dbReference>
<dbReference type="Gene3D" id="1.10.10.10">
    <property type="entry name" value="Winged helix-like DNA-binding domain superfamily/Winged helix DNA-binding domain"/>
    <property type="match status" value="1"/>
</dbReference>
<dbReference type="Pfam" id="PF08281">
    <property type="entry name" value="Sigma70_r4_2"/>
    <property type="match status" value="1"/>
</dbReference>
<evidence type="ECO:0000259" key="6">
    <source>
        <dbReference type="Pfam" id="PF08281"/>
    </source>
</evidence>
<keyword evidence="5" id="KW-0804">Transcription</keyword>
<dbReference type="InterPro" id="IPR013249">
    <property type="entry name" value="RNA_pol_sigma70_r4_t2"/>
</dbReference>
<accession>A0A7M1QYI3</accession>
<sequence>MATEPKTITIALKHERTEEISERYPTTTATFVITASEAQVMVERDLTLRCRDADDDANVEPRSVSEIADELSKQDYNCAKKHLRHIRYRSVTARDDDTDVSIVEVAPSGEGGDPAEAWATRLMVREALAKLDVEDRVVLVGIHMRGMTQTQIARVLGVSQPAVVKRLRKAEARLRELLS</sequence>
<dbReference type="PANTHER" id="PTHR30385:SF4">
    <property type="entry name" value="RNA POLYMERASE SIGMA-E FACTOR"/>
    <property type="match status" value="1"/>
</dbReference>
<evidence type="ECO:0000256" key="3">
    <source>
        <dbReference type="ARBA" id="ARBA00023082"/>
    </source>
</evidence>
<evidence type="ECO:0000256" key="2">
    <source>
        <dbReference type="ARBA" id="ARBA00023015"/>
    </source>
</evidence>
<keyword evidence="4" id="KW-0238">DNA-binding</keyword>
<evidence type="ECO:0000313" key="8">
    <source>
        <dbReference type="Proteomes" id="UP000594961"/>
    </source>
</evidence>
<dbReference type="InterPro" id="IPR036388">
    <property type="entry name" value="WH-like_DNA-bd_sf"/>
</dbReference>
<dbReference type="GO" id="GO:0003677">
    <property type="term" value="F:DNA binding"/>
    <property type="evidence" value="ECO:0007669"/>
    <property type="project" value="UniProtKB-KW"/>
</dbReference>
<feature type="domain" description="RNA polymerase sigma factor 70 region 4 type 2" evidence="6">
    <location>
        <begin position="122"/>
        <end position="174"/>
    </location>
</feature>
<dbReference type="GO" id="GO:0016987">
    <property type="term" value="F:sigma factor activity"/>
    <property type="evidence" value="ECO:0007669"/>
    <property type="project" value="UniProtKB-KW"/>
</dbReference>
<comment type="similarity">
    <text evidence="1">Belongs to the sigma-70 factor family. ECF subfamily.</text>
</comment>
<evidence type="ECO:0000256" key="4">
    <source>
        <dbReference type="ARBA" id="ARBA00023125"/>
    </source>
</evidence>
<keyword evidence="2" id="KW-0805">Transcription regulation</keyword>
<dbReference type="NCBIfam" id="TIGR02937">
    <property type="entry name" value="sigma70-ECF"/>
    <property type="match status" value="1"/>
</dbReference>